<keyword evidence="3" id="KW-0732">Signal</keyword>
<reference evidence="4" key="2">
    <citation type="submission" date="2015-02" db="UniProtKB">
        <authorList>
            <consortium name="EnsemblMetazoa"/>
        </authorList>
    </citation>
    <scope>IDENTIFICATION</scope>
</reference>
<keyword evidence="2" id="KW-0677">Repeat</keyword>
<dbReference type="GO" id="GO:0005615">
    <property type="term" value="C:extracellular space"/>
    <property type="evidence" value="ECO:0007669"/>
    <property type="project" value="TreeGrafter"/>
</dbReference>
<organism evidence="4 5">
    <name type="scientific">Strigamia maritima</name>
    <name type="common">European centipede</name>
    <name type="synonym">Geophilus maritimus</name>
    <dbReference type="NCBI Taxonomy" id="126957"/>
    <lineage>
        <taxon>Eukaryota</taxon>
        <taxon>Metazoa</taxon>
        <taxon>Ecdysozoa</taxon>
        <taxon>Arthropoda</taxon>
        <taxon>Myriapoda</taxon>
        <taxon>Chilopoda</taxon>
        <taxon>Pleurostigmophora</taxon>
        <taxon>Geophilomorpha</taxon>
        <taxon>Linotaeniidae</taxon>
        <taxon>Strigamia</taxon>
    </lineage>
</organism>
<dbReference type="Pfam" id="PF13306">
    <property type="entry name" value="LRR_5"/>
    <property type="match status" value="1"/>
</dbReference>
<protein>
    <recommendedName>
        <fullName evidence="6">LRRNT domain-containing protein</fullName>
    </recommendedName>
</protein>
<evidence type="ECO:0000256" key="3">
    <source>
        <dbReference type="SAM" id="SignalP"/>
    </source>
</evidence>
<dbReference type="STRING" id="126957.T1JC42"/>
<dbReference type="PANTHER" id="PTHR45712:SF28">
    <property type="entry name" value="LEUCINE-RICH REPEAT-CONTAINING PROTEIN 70-LIKE"/>
    <property type="match status" value="1"/>
</dbReference>
<reference evidence="5" key="1">
    <citation type="submission" date="2011-05" db="EMBL/GenBank/DDBJ databases">
        <authorList>
            <person name="Richards S.R."/>
            <person name="Qu J."/>
            <person name="Jiang H."/>
            <person name="Jhangiani S.N."/>
            <person name="Agravi P."/>
            <person name="Goodspeed R."/>
            <person name="Gross S."/>
            <person name="Mandapat C."/>
            <person name="Jackson L."/>
            <person name="Mathew T."/>
            <person name="Pu L."/>
            <person name="Thornton R."/>
            <person name="Saada N."/>
            <person name="Wilczek-Boney K.B."/>
            <person name="Lee S."/>
            <person name="Kovar C."/>
            <person name="Wu Y."/>
            <person name="Scherer S.E."/>
            <person name="Worley K.C."/>
            <person name="Muzny D.M."/>
            <person name="Gibbs R."/>
        </authorList>
    </citation>
    <scope>NUCLEOTIDE SEQUENCE</scope>
    <source>
        <strain evidence="5">Brora</strain>
    </source>
</reference>
<feature type="chain" id="PRO_5004579479" description="LRRNT domain-containing protein" evidence="3">
    <location>
        <begin position="22"/>
        <end position="322"/>
    </location>
</feature>
<dbReference type="InterPro" id="IPR001611">
    <property type="entry name" value="Leu-rich_rpt"/>
</dbReference>
<keyword evidence="1" id="KW-0433">Leucine-rich repeat</keyword>
<dbReference type="AlphaFoldDB" id="T1JC42"/>
<dbReference type="Proteomes" id="UP000014500">
    <property type="component" value="Unassembled WGS sequence"/>
</dbReference>
<dbReference type="HOGENOM" id="CLU_864133_0_0_1"/>
<proteinExistence type="predicted"/>
<evidence type="ECO:0000256" key="2">
    <source>
        <dbReference type="ARBA" id="ARBA00022737"/>
    </source>
</evidence>
<dbReference type="InterPro" id="IPR026906">
    <property type="entry name" value="LRR_5"/>
</dbReference>
<dbReference type="Pfam" id="PF13855">
    <property type="entry name" value="LRR_8"/>
    <property type="match status" value="1"/>
</dbReference>
<evidence type="ECO:0000313" key="5">
    <source>
        <dbReference type="Proteomes" id="UP000014500"/>
    </source>
</evidence>
<name>T1JC42_STRMM</name>
<dbReference type="PhylomeDB" id="T1JC42"/>
<keyword evidence="5" id="KW-1185">Reference proteome</keyword>
<dbReference type="InterPro" id="IPR050333">
    <property type="entry name" value="SLRP"/>
</dbReference>
<accession>T1JC42</accession>
<dbReference type="EnsemblMetazoa" id="SMAR011350-RA">
    <property type="protein sequence ID" value="SMAR011350-PA"/>
    <property type="gene ID" value="SMAR011350"/>
</dbReference>
<dbReference type="InterPro" id="IPR032675">
    <property type="entry name" value="LRR_dom_sf"/>
</dbReference>
<evidence type="ECO:0008006" key="6">
    <source>
        <dbReference type="Google" id="ProtNLM"/>
    </source>
</evidence>
<feature type="signal peptide" evidence="3">
    <location>
        <begin position="1"/>
        <end position="21"/>
    </location>
</feature>
<dbReference type="PANTHER" id="PTHR45712">
    <property type="entry name" value="AGAP008170-PA"/>
    <property type="match status" value="1"/>
</dbReference>
<evidence type="ECO:0000256" key="1">
    <source>
        <dbReference type="ARBA" id="ARBA00022614"/>
    </source>
</evidence>
<dbReference type="SUPFAM" id="SSF52058">
    <property type="entry name" value="L domain-like"/>
    <property type="match status" value="1"/>
</dbReference>
<evidence type="ECO:0000313" key="4">
    <source>
        <dbReference type="EnsemblMetazoa" id="SMAR011350-PA"/>
    </source>
</evidence>
<dbReference type="eggNOG" id="KOG0619">
    <property type="taxonomic scope" value="Eukaryota"/>
</dbReference>
<dbReference type="Gene3D" id="3.80.10.10">
    <property type="entry name" value="Ribonuclease Inhibitor"/>
    <property type="match status" value="2"/>
</dbReference>
<sequence length="322" mass="36269">MKPFPFYVLLTIALSISTVLCEPSFCKSDRAKSYLCSGDEGIDGYDTILADLANDTFDLLINGGRFSELGGRPFENFAQLEILWIIGSRLEVIKDSAFIGLIQLKVLTINGKLKTVEENTFTSCPMLETINFPHNQIVNLLPFTLAMAPLTNLRKVEFLDNPTLESVHENDFAPLRDSPLSIIQFTRCNIRKIGEGAFSHLTILRRLFLSENPLDEENLANALFNITSELNFLELNNVNVTEIPRKALDHLSNTKIEELSMKNNKFQTIPAGSFPKMPNLIDLSLSYGSLEWIDAGVFENWPTLQKLDVSYNNKLTILFGRN</sequence>
<dbReference type="EMBL" id="JH432058">
    <property type="status" value="NOT_ANNOTATED_CDS"/>
    <property type="molecule type" value="Genomic_DNA"/>
</dbReference>